<dbReference type="PANTHER" id="PTHR39452">
    <property type="entry name" value="CHEY-P PHOSPHATASE CHEX"/>
    <property type="match status" value="1"/>
</dbReference>
<dbReference type="PANTHER" id="PTHR39452:SF1">
    <property type="entry name" value="CHEY-P PHOSPHATASE CHEX"/>
    <property type="match status" value="1"/>
</dbReference>
<dbReference type="Proteomes" id="UP000319383">
    <property type="component" value="Chromosome"/>
</dbReference>
<evidence type="ECO:0000313" key="4">
    <source>
        <dbReference type="Proteomes" id="UP000319383"/>
    </source>
</evidence>
<dbReference type="GO" id="GO:0006935">
    <property type="term" value="P:chemotaxis"/>
    <property type="evidence" value="ECO:0007669"/>
    <property type="project" value="UniProtKB-KW"/>
</dbReference>
<organism evidence="3 4">
    <name type="scientific">Symmachiella dynata</name>
    <dbReference type="NCBI Taxonomy" id="2527995"/>
    <lineage>
        <taxon>Bacteria</taxon>
        <taxon>Pseudomonadati</taxon>
        <taxon>Planctomycetota</taxon>
        <taxon>Planctomycetia</taxon>
        <taxon>Planctomycetales</taxon>
        <taxon>Planctomycetaceae</taxon>
        <taxon>Symmachiella</taxon>
    </lineage>
</organism>
<feature type="domain" description="Chemotaxis phosphatase CheX-like" evidence="2">
    <location>
        <begin position="50"/>
        <end position="144"/>
    </location>
</feature>
<proteinExistence type="predicted"/>
<dbReference type="RefSeq" id="WP_145376291.1">
    <property type="nucleotide sequence ID" value="NZ_CP036276.1"/>
</dbReference>
<dbReference type="EC" id="3.-.-.-" evidence="3"/>
<evidence type="ECO:0000256" key="1">
    <source>
        <dbReference type="ARBA" id="ARBA00022500"/>
    </source>
</evidence>
<dbReference type="AlphaFoldDB" id="A0A517ZNM1"/>
<accession>A0A517ZNM1</accession>
<dbReference type="Pfam" id="PF13690">
    <property type="entry name" value="CheX"/>
    <property type="match status" value="1"/>
</dbReference>
<dbReference type="InterPro" id="IPR028051">
    <property type="entry name" value="CheX-like_dom"/>
</dbReference>
<sequence length="162" mass="17415">MTTSTEQDPALQLIKPFAESTISVVEMMLDSGCTMGEIQPVSVGHRMHEVTSVIGISGGMTGAISFSIPAEGAMAILERMTGIQPTEVDADVLDAIGEMANMIAGFGKRHMETLGLNISLPQVIVGGDYTIYSPRWAQHYWLPMTTDFSECSVDVGFDIPKS</sequence>
<name>A0A517ZNM1_9PLAN</name>
<dbReference type="SUPFAM" id="SSF103039">
    <property type="entry name" value="CheC-like"/>
    <property type="match status" value="1"/>
</dbReference>
<reference evidence="3 4" key="1">
    <citation type="submission" date="2019-02" db="EMBL/GenBank/DDBJ databases">
        <title>Deep-cultivation of Planctomycetes and their phenomic and genomic characterization uncovers novel biology.</title>
        <authorList>
            <person name="Wiegand S."/>
            <person name="Jogler M."/>
            <person name="Boedeker C."/>
            <person name="Pinto D."/>
            <person name="Vollmers J."/>
            <person name="Rivas-Marin E."/>
            <person name="Kohn T."/>
            <person name="Peeters S.H."/>
            <person name="Heuer A."/>
            <person name="Rast P."/>
            <person name="Oberbeckmann S."/>
            <person name="Bunk B."/>
            <person name="Jeske O."/>
            <person name="Meyerdierks A."/>
            <person name="Storesund J.E."/>
            <person name="Kallscheuer N."/>
            <person name="Luecker S."/>
            <person name="Lage O.M."/>
            <person name="Pohl T."/>
            <person name="Merkel B.J."/>
            <person name="Hornburger P."/>
            <person name="Mueller R.-W."/>
            <person name="Bruemmer F."/>
            <person name="Labrenz M."/>
            <person name="Spormann A.M."/>
            <person name="Op den Camp H."/>
            <person name="Overmann J."/>
            <person name="Amann R."/>
            <person name="Jetten M.S.M."/>
            <person name="Mascher T."/>
            <person name="Medema M.H."/>
            <person name="Devos D.P."/>
            <person name="Kaster A.-K."/>
            <person name="Ovreas L."/>
            <person name="Rohde M."/>
            <person name="Galperin M.Y."/>
            <person name="Jogler C."/>
        </authorList>
    </citation>
    <scope>NUCLEOTIDE SEQUENCE [LARGE SCALE GENOMIC DNA]</scope>
    <source>
        <strain evidence="3 4">Mal52</strain>
    </source>
</reference>
<keyword evidence="4" id="KW-1185">Reference proteome</keyword>
<evidence type="ECO:0000313" key="3">
    <source>
        <dbReference type="EMBL" id="QDU44010.1"/>
    </source>
</evidence>
<dbReference type="InterPro" id="IPR028976">
    <property type="entry name" value="CheC-like_sf"/>
</dbReference>
<dbReference type="CDD" id="cd17906">
    <property type="entry name" value="CheX"/>
    <property type="match status" value="1"/>
</dbReference>
<dbReference type="GO" id="GO:0016787">
    <property type="term" value="F:hydrolase activity"/>
    <property type="evidence" value="ECO:0007669"/>
    <property type="project" value="UniProtKB-KW"/>
</dbReference>
<dbReference type="Gene3D" id="3.40.1550.10">
    <property type="entry name" value="CheC-like"/>
    <property type="match status" value="1"/>
</dbReference>
<protein>
    <submittedName>
        <fullName evidence="3">CheY-P phosphatase CheX</fullName>
        <ecNumber evidence="3">3.-.-.-</ecNumber>
    </submittedName>
</protein>
<gene>
    <name evidence="3" type="primary">cheX_1</name>
    <name evidence="3" type="ORF">Mal52_24880</name>
</gene>
<dbReference type="KEGG" id="sdyn:Mal52_24880"/>
<evidence type="ECO:0000259" key="2">
    <source>
        <dbReference type="Pfam" id="PF13690"/>
    </source>
</evidence>
<keyword evidence="1" id="KW-0145">Chemotaxis</keyword>
<dbReference type="InterPro" id="IPR038756">
    <property type="entry name" value="CheX-like"/>
</dbReference>
<dbReference type="EMBL" id="CP036276">
    <property type="protein sequence ID" value="QDU44010.1"/>
    <property type="molecule type" value="Genomic_DNA"/>
</dbReference>
<keyword evidence="3" id="KW-0378">Hydrolase</keyword>